<evidence type="ECO:0000313" key="1">
    <source>
        <dbReference type="EMBL" id="JAH91861.1"/>
    </source>
</evidence>
<proteinExistence type="predicted"/>
<dbReference type="EMBL" id="GBXM01016716">
    <property type="protein sequence ID" value="JAH91861.1"/>
    <property type="molecule type" value="Transcribed_RNA"/>
</dbReference>
<protein>
    <submittedName>
        <fullName evidence="1">Uncharacterized protein</fullName>
    </submittedName>
</protein>
<sequence>MNRRFYMLSQSIHKIPNVFYYYFNTNRSQAYQYWKKKVWLPSWISSIKASPIL</sequence>
<accession>A0A0E9WNK5</accession>
<reference evidence="1" key="2">
    <citation type="journal article" date="2015" name="Fish Shellfish Immunol.">
        <title>Early steps in the European eel (Anguilla anguilla)-Vibrio vulnificus interaction in the gills: Role of the RtxA13 toxin.</title>
        <authorList>
            <person name="Callol A."/>
            <person name="Pajuelo D."/>
            <person name="Ebbesson L."/>
            <person name="Teles M."/>
            <person name="MacKenzie S."/>
            <person name="Amaro C."/>
        </authorList>
    </citation>
    <scope>NUCLEOTIDE SEQUENCE</scope>
</reference>
<name>A0A0E9WNK5_ANGAN</name>
<dbReference type="AlphaFoldDB" id="A0A0E9WNK5"/>
<organism evidence="1">
    <name type="scientific">Anguilla anguilla</name>
    <name type="common">European freshwater eel</name>
    <name type="synonym">Muraena anguilla</name>
    <dbReference type="NCBI Taxonomy" id="7936"/>
    <lineage>
        <taxon>Eukaryota</taxon>
        <taxon>Metazoa</taxon>
        <taxon>Chordata</taxon>
        <taxon>Craniata</taxon>
        <taxon>Vertebrata</taxon>
        <taxon>Euteleostomi</taxon>
        <taxon>Actinopterygii</taxon>
        <taxon>Neopterygii</taxon>
        <taxon>Teleostei</taxon>
        <taxon>Anguilliformes</taxon>
        <taxon>Anguillidae</taxon>
        <taxon>Anguilla</taxon>
    </lineage>
</organism>
<reference evidence="1" key="1">
    <citation type="submission" date="2014-11" db="EMBL/GenBank/DDBJ databases">
        <authorList>
            <person name="Amaro Gonzalez C."/>
        </authorList>
    </citation>
    <scope>NUCLEOTIDE SEQUENCE</scope>
</reference>